<feature type="domain" description="ABC transporter" evidence="8">
    <location>
        <begin position="11"/>
        <end position="260"/>
    </location>
</feature>
<evidence type="ECO:0000256" key="2">
    <source>
        <dbReference type="ARBA" id="ARBA00005417"/>
    </source>
</evidence>
<dbReference type="PANTHER" id="PTHR43297:SF2">
    <property type="entry name" value="DIPEPTIDE TRANSPORT ATP-BINDING PROTEIN DPPD"/>
    <property type="match status" value="1"/>
</dbReference>
<evidence type="ECO:0000256" key="1">
    <source>
        <dbReference type="ARBA" id="ARBA00004202"/>
    </source>
</evidence>
<dbReference type="SMART" id="SM00382">
    <property type="entry name" value="AAA"/>
    <property type="match status" value="1"/>
</dbReference>
<dbReference type="SUPFAM" id="SSF52540">
    <property type="entry name" value="P-loop containing nucleoside triphosphate hydrolases"/>
    <property type="match status" value="1"/>
</dbReference>
<dbReference type="Pfam" id="PF00005">
    <property type="entry name" value="ABC_tran"/>
    <property type="match status" value="1"/>
</dbReference>
<evidence type="ECO:0000256" key="6">
    <source>
        <dbReference type="ARBA" id="ARBA00022840"/>
    </source>
</evidence>
<keyword evidence="5" id="KW-0547">Nucleotide-binding</keyword>
<dbReference type="InterPro" id="IPR027417">
    <property type="entry name" value="P-loop_NTPase"/>
</dbReference>
<evidence type="ECO:0000256" key="4">
    <source>
        <dbReference type="ARBA" id="ARBA00022475"/>
    </source>
</evidence>
<dbReference type="GO" id="GO:0005886">
    <property type="term" value="C:plasma membrane"/>
    <property type="evidence" value="ECO:0007669"/>
    <property type="project" value="UniProtKB-SubCell"/>
</dbReference>
<dbReference type="InterPro" id="IPR003593">
    <property type="entry name" value="AAA+_ATPase"/>
</dbReference>
<proteinExistence type="inferred from homology"/>
<dbReference type="Gene3D" id="3.40.50.300">
    <property type="entry name" value="P-loop containing nucleotide triphosphate hydrolases"/>
    <property type="match status" value="1"/>
</dbReference>
<keyword evidence="6 9" id="KW-0067">ATP-binding</keyword>
<keyword evidence="4" id="KW-1003">Cell membrane</keyword>
<reference evidence="10" key="1">
    <citation type="journal article" date="2022" name="G3 (Bethesda)">
        <title>Unveiling the complete genome sequence of Alicyclobacillus acidoterrestris DSM 3922T, a taint-producing strain.</title>
        <authorList>
            <person name="Leonardo I.C."/>
            <person name="Barreto Crespo M.T."/>
            <person name="Gaspar F.B."/>
        </authorList>
    </citation>
    <scope>NUCLEOTIDE SEQUENCE [LARGE SCALE GENOMIC DNA]</scope>
    <source>
        <strain evidence="10">DSM 3922</strain>
    </source>
</reference>
<accession>A0A9E6ZUN4</accession>
<comment type="similarity">
    <text evidence="2">Belongs to the ABC transporter superfamily.</text>
</comment>
<dbReference type="PROSITE" id="PS50893">
    <property type="entry name" value="ABC_TRANSPORTER_2"/>
    <property type="match status" value="1"/>
</dbReference>
<name>A0A9E6ZUN4_ALIAG</name>
<sequence>MLESTDLQNVLEVKDLQIEFKVDEQYYKAVQGVNFHIAPGETLGLVGESGCGKSVTSMSVMRLLKDPTKVSGQIMYQGRDLLKLTENQMRQVRGNEIGMIFQEPMTSLNPVHKIGRQIGETLLLHRGMSASRARKESIEMLKRVGIPRAEQIVDEYPHQLSGGMRQRVMIAIAMACNPSLLIADEPTTALDVTIQAQILELMKQLAKENGTSILLITHDLGVVAETCDRVAVMYAGRIVEEGPVRKIFKNPQHPYTRGLLNSIPKLTGERKRLEPIEGNVPSLRNMPDGCRFAPRCPFAMDKCVAHNPDLFEVEDGHRSRCFLQEGGQ</sequence>
<protein>
    <submittedName>
        <fullName evidence="9">ABC transporter ATP-binding protein</fullName>
    </submittedName>
</protein>
<dbReference type="InterPro" id="IPR050388">
    <property type="entry name" value="ABC_Ni/Peptide_Import"/>
</dbReference>
<dbReference type="GO" id="GO:0016887">
    <property type="term" value="F:ATP hydrolysis activity"/>
    <property type="evidence" value="ECO:0007669"/>
    <property type="project" value="InterPro"/>
</dbReference>
<evidence type="ECO:0000313" key="10">
    <source>
        <dbReference type="Proteomes" id="UP000829401"/>
    </source>
</evidence>
<dbReference type="PANTHER" id="PTHR43297">
    <property type="entry name" value="OLIGOPEPTIDE TRANSPORT ATP-BINDING PROTEIN APPD"/>
    <property type="match status" value="1"/>
</dbReference>
<organism evidence="9 10">
    <name type="scientific">Alicyclobacillus acidoterrestris (strain ATCC 49025 / DSM 3922 / CIP 106132 / NCIMB 13137 / GD3B)</name>
    <dbReference type="NCBI Taxonomy" id="1356854"/>
    <lineage>
        <taxon>Bacteria</taxon>
        <taxon>Bacillati</taxon>
        <taxon>Bacillota</taxon>
        <taxon>Bacilli</taxon>
        <taxon>Bacillales</taxon>
        <taxon>Alicyclobacillaceae</taxon>
        <taxon>Alicyclobacillus</taxon>
    </lineage>
</organism>
<dbReference type="AlphaFoldDB" id="A0A9E6ZUN4"/>
<dbReference type="GO" id="GO:0005524">
    <property type="term" value="F:ATP binding"/>
    <property type="evidence" value="ECO:0007669"/>
    <property type="project" value="UniProtKB-KW"/>
</dbReference>
<dbReference type="PROSITE" id="PS00211">
    <property type="entry name" value="ABC_TRANSPORTER_1"/>
    <property type="match status" value="1"/>
</dbReference>
<dbReference type="GO" id="GO:0015833">
    <property type="term" value="P:peptide transport"/>
    <property type="evidence" value="ECO:0007669"/>
    <property type="project" value="InterPro"/>
</dbReference>
<comment type="subcellular location">
    <subcellularLocation>
        <location evidence="1">Cell membrane</location>
        <topology evidence="1">Peripheral membrane protein</topology>
    </subcellularLocation>
</comment>
<dbReference type="KEGG" id="aaco:K1I37_08290"/>
<evidence type="ECO:0000313" key="9">
    <source>
        <dbReference type="EMBL" id="UNO50810.1"/>
    </source>
</evidence>
<evidence type="ECO:0000256" key="7">
    <source>
        <dbReference type="ARBA" id="ARBA00023136"/>
    </source>
</evidence>
<dbReference type="InterPro" id="IPR003439">
    <property type="entry name" value="ABC_transporter-like_ATP-bd"/>
</dbReference>
<gene>
    <name evidence="9" type="ORF">K1I37_08290</name>
</gene>
<dbReference type="Pfam" id="PF08352">
    <property type="entry name" value="oligo_HPY"/>
    <property type="match status" value="1"/>
</dbReference>
<evidence type="ECO:0000256" key="3">
    <source>
        <dbReference type="ARBA" id="ARBA00022448"/>
    </source>
</evidence>
<keyword evidence="3" id="KW-0813">Transport</keyword>
<keyword evidence="7" id="KW-0472">Membrane</keyword>
<dbReference type="CDD" id="cd03257">
    <property type="entry name" value="ABC_NikE_OppD_transporters"/>
    <property type="match status" value="1"/>
</dbReference>
<dbReference type="NCBIfam" id="TIGR01727">
    <property type="entry name" value="oligo_HPY"/>
    <property type="match status" value="1"/>
</dbReference>
<evidence type="ECO:0000256" key="5">
    <source>
        <dbReference type="ARBA" id="ARBA00022741"/>
    </source>
</evidence>
<evidence type="ECO:0000259" key="8">
    <source>
        <dbReference type="PROSITE" id="PS50893"/>
    </source>
</evidence>
<dbReference type="InterPro" id="IPR017871">
    <property type="entry name" value="ABC_transporter-like_CS"/>
</dbReference>
<dbReference type="EMBL" id="CP080467">
    <property type="protein sequence ID" value="UNO50810.1"/>
    <property type="molecule type" value="Genomic_DNA"/>
</dbReference>
<dbReference type="FunFam" id="3.40.50.300:FF:000016">
    <property type="entry name" value="Oligopeptide ABC transporter ATP-binding component"/>
    <property type="match status" value="1"/>
</dbReference>
<dbReference type="InterPro" id="IPR013563">
    <property type="entry name" value="Oligopep_ABC_C"/>
</dbReference>
<dbReference type="Proteomes" id="UP000829401">
    <property type="component" value="Chromosome"/>
</dbReference>
<dbReference type="OrthoDB" id="43981at2"/>
<keyword evidence="10" id="KW-1185">Reference proteome</keyword>